<protein>
    <recommendedName>
        <fullName evidence="5">Nitrogen fixation protein FixH</fullName>
    </recommendedName>
</protein>
<feature type="transmembrane region" description="Helical" evidence="2">
    <location>
        <begin position="20"/>
        <end position="44"/>
    </location>
</feature>
<evidence type="ECO:0008006" key="5">
    <source>
        <dbReference type="Google" id="ProtNLM"/>
    </source>
</evidence>
<keyword evidence="2" id="KW-0812">Transmembrane</keyword>
<keyword evidence="2" id="KW-0472">Membrane</keyword>
<keyword evidence="4" id="KW-1185">Reference proteome</keyword>
<sequence>MTPNLNHQDLRPTLPWWRVPTAWLVMGGPATVVVAGIVTAVIAVRGADPEVAASRIPRAVTTLQVEAPQAKPVAESTPAGTAGARP</sequence>
<evidence type="ECO:0000256" key="2">
    <source>
        <dbReference type="SAM" id="Phobius"/>
    </source>
</evidence>
<gene>
    <name evidence="3" type="ORF">MW290_20535</name>
</gene>
<feature type="region of interest" description="Disordered" evidence="1">
    <location>
        <begin position="66"/>
        <end position="86"/>
    </location>
</feature>
<dbReference type="RefSeq" id="WP_250199534.1">
    <property type="nucleotide sequence ID" value="NZ_CP097636.1"/>
</dbReference>
<evidence type="ECO:0000313" key="3">
    <source>
        <dbReference type="EMBL" id="URI11338.1"/>
    </source>
</evidence>
<keyword evidence="2" id="KW-1133">Transmembrane helix</keyword>
<dbReference type="Proteomes" id="UP001056201">
    <property type="component" value="Chromosome 2"/>
</dbReference>
<accession>A0ABY4SED2</accession>
<dbReference type="EMBL" id="CP097636">
    <property type="protein sequence ID" value="URI11338.1"/>
    <property type="molecule type" value="Genomic_DNA"/>
</dbReference>
<proteinExistence type="predicted"/>
<name>A0ABY4SED2_AQUTE</name>
<evidence type="ECO:0000313" key="4">
    <source>
        <dbReference type="Proteomes" id="UP001056201"/>
    </source>
</evidence>
<reference evidence="3" key="1">
    <citation type="submission" date="2022-05" db="EMBL/GenBank/DDBJ databases">
        <title>An RpoN-dependent PEP-CTERM gene is involved in floc formation of an Aquincola tertiaricarbonis strain.</title>
        <authorList>
            <person name="Qiu D."/>
            <person name="Xia M."/>
        </authorList>
    </citation>
    <scope>NUCLEOTIDE SEQUENCE</scope>
    <source>
        <strain evidence="3">RN12</strain>
    </source>
</reference>
<evidence type="ECO:0000256" key="1">
    <source>
        <dbReference type="SAM" id="MobiDB-lite"/>
    </source>
</evidence>
<organism evidence="3 4">
    <name type="scientific">Aquincola tertiaricarbonis</name>
    <dbReference type="NCBI Taxonomy" id="391953"/>
    <lineage>
        <taxon>Bacteria</taxon>
        <taxon>Pseudomonadati</taxon>
        <taxon>Pseudomonadota</taxon>
        <taxon>Betaproteobacteria</taxon>
        <taxon>Burkholderiales</taxon>
        <taxon>Sphaerotilaceae</taxon>
        <taxon>Aquincola</taxon>
    </lineage>
</organism>